<evidence type="ECO:0000256" key="2">
    <source>
        <dbReference type="ARBA" id="ARBA00024764"/>
    </source>
</evidence>
<proteinExistence type="inferred from homology"/>
<dbReference type="PANTHER" id="PTHR40083:SF1">
    <property type="entry name" value="UPF0122 PROTEIN YLXM"/>
    <property type="match status" value="1"/>
</dbReference>
<protein>
    <recommendedName>
        <fullName evidence="3">UPF0122 protein SAMN05421790_101589</fullName>
    </recommendedName>
</protein>
<reference evidence="6" key="1">
    <citation type="submission" date="2017-01" db="EMBL/GenBank/DDBJ databases">
        <authorList>
            <person name="Varghese N."/>
            <person name="Submissions S."/>
        </authorList>
    </citation>
    <scope>NUCLEOTIDE SEQUENCE [LARGE SCALE GENOMIC DNA]</scope>
    <source>
        <strain evidence="6">DSM 45196</strain>
    </source>
</reference>
<keyword evidence="4" id="KW-0175">Coiled coil</keyword>
<name>A0A1N7J0Z0_9BACL</name>
<dbReference type="HAMAP" id="MF_00245">
    <property type="entry name" value="UPF0122"/>
    <property type="match status" value="1"/>
</dbReference>
<evidence type="ECO:0000313" key="6">
    <source>
        <dbReference type="Proteomes" id="UP000186795"/>
    </source>
</evidence>
<dbReference type="InterPro" id="IPR007394">
    <property type="entry name" value="UPF0122"/>
</dbReference>
<evidence type="ECO:0000256" key="1">
    <source>
        <dbReference type="ARBA" id="ARBA00008720"/>
    </source>
</evidence>
<organism evidence="5 6">
    <name type="scientific">Kroppenstedtia eburnea</name>
    <dbReference type="NCBI Taxonomy" id="714067"/>
    <lineage>
        <taxon>Bacteria</taxon>
        <taxon>Bacillati</taxon>
        <taxon>Bacillota</taxon>
        <taxon>Bacilli</taxon>
        <taxon>Bacillales</taxon>
        <taxon>Thermoactinomycetaceae</taxon>
        <taxon>Kroppenstedtia</taxon>
    </lineage>
</organism>
<dbReference type="AlphaFoldDB" id="A0A1N7J0Z0"/>
<dbReference type="NCBIfam" id="NF045758">
    <property type="entry name" value="YlxM"/>
    <property type="match status" value="1"/>
</dbReference>
<dbReference type="SUPFAM" id="SSF88659">
    <property type="entry name" value="Sigma3 and sigma4 domains of RNA polymerase sigma factors"/>
    <property type="match status" value="1"/>
</dbReference>
<comment type="similarity">
    <text evidence="1 3">Belongs to the UPF0122 family.</text>
</comment>
<dbReference type="InterPro" id="IPR054831">
    <property type="entry name" value="UPF0122_fam_protein"/>
</dbReference>
<dbReference type="InterPro" id="IPR013324">
    <property type="entry name" value="RNA_pol_sigma_r3/r4-like"/>
</dbReference>
<dbReference type="Gene3D" id="1.10.10.10">
    <property type="entry name" value="Winged helix-like DNA-binding domain superfamily/Winged helix DNA-binding domain"/>
    <property type="match status" value="1"/>
</dbReference>
<evidence type="ECO:0000256" key="4">
    <source>
        <dbReference type="SAM" id="Coils"/>
    </source>
</evidence>
<gene>
    <name evidence="5" type="ORF">SAMN05421790_101589</name>
</gene>
<dbReference type="EMBL" id="FTOD01000001">
    <property type="protein sequence ID" value="SIS42927.1"/>
    <property type="molecule type" value="Genomic_DNA"/>
</dbReference>
<dbReference type="Pfam" id="PF04297">
    <property type="entry name" value="UPF0122"/>
    <property type="match status" value="1"/>
</dbReference>
<feature type="coiled-coil region" evidence="4">
    <location>
        <begin position="48"/>
        <end position="82"/>
    </location>
</feature>
<evidence type="ECO:0000256" key="3">
    <source>
        <dbReference type="HAMAP-Rule" id="MF_00245"/>
    </source>
</evidence>
<accession>A0A1N7J0Z0</accession>
<dbReference type="InterPro" id="IPR036388">
    <property type="entry name" value="WH-like_DNA-bd_sf"/>
</dbReference>
<dbReference type="OrthoDB" id="6392at2"/>
<sequence length="109" mass="12991">MLEETTRVNLLYDFYAPLLTEKQRQVMELYFHEDWSFGEIADHLGISRQGVHETVKRSRSTLENLEEELGLLTKHIRRRELADRILERLEDHPERKDVGELLEELLGMD</sequence>
<keyword evidence="6" id="KW-1185">Reference proteome</keyword>
<comment type="function">
    <text evidence="2 3">Might take part in the signal recognition particle (SRP) pathway. This is inferred from the conservation of its genetic proximity to ftsY/ffh. May be a regulatory protein.</text>
</comment>
<evidence type="ECO:0000313" key="5">
    <source>
        <dbReference type="EMBL" id="SIS42927.1"/>
    </source>
</evidence>
<dbReference type="PANTHER" id="PTHR40083">
    <property type="entry name" value="UPF0122 PROTEIN CBO2450/CLC_2298"/>
    <property type="match status" value="1"/>
</dbReference>
<dbReference type="Proteomes" id="UP000186795">
    <property type="component" value="Unassembled WGS sequence"/>
</dbReference>
<dbReference type="RefSeq" id="WP_009708951.1">
    <property type="nucleotide sequence ID" value="NZ_CP048103.1"/>
</dbReference>